<feature type="region of interest" description="Disordered" evidence="1">
    <location>
        <begin position="405"/>
        <end position="433"/>
    </location>
</feature>
<feature type="domain" description="DUF7708" evidence="2">
    <location>
        <begin position="1"/>
        <end position="130"/>
    </location>
</feature>
<name>A0AAE0HSL5_9PEZI</name>
<evidence type="ECO:0000256" key="1">
    <source>
        <dbReference type="SAM" id="MobiDB-lite"/>
    </source>
</evidence>
<evidence type="ECO:0000313" key="3">
    <source>
        <dbReference type="EMBL" id="KAK3312173.1"/>
    </source>
</evidence>
<reference evidence="3" key="1">
    <citation type="journal article" date="2023" name="Mol. Phylogenet. Evol.">
        <title>Genome-scale phylogeny and comparative genomics of the fungal order Sordariales.</title>
        <authorList>
            <person name="Hensen N."/>
            <person name="Bonometti L."/>
            <person name="Westerberg I."/>
            <person name="Brannstrom I.O."/>
            <person name="Guillou S."/>
            <person name="Cros-Aarteil S."/>
            <person name="Calhoun S."/>
            <person name="Haridas S."/>
            <person name="Kuo A."/>
            <person name="Mondo S."/>
            <person name="Pangilinan J."/>
            <person name="Riley R."/>
            <person name="LaButti K."/>
            <person name="Andreopoulos B."/>
            <person name="Lipzen A."/>
            <person name="Chen C."/>
            <person name="Yan M."/>
            <person name="Daum C."/>
            <person name="Ng V."/>
            <person name="Clum A."/>
            <person name="Steindorff A."/>
            <person name="Ohm R.A."/>
            <person name="Martin F."/>
            <person name="Silar P."/>
            <person name="Natvig D.O."/>
            <person name="Lalanne C."/>
            <person name="Gautier V."/>
            <person name="Ament-Velasquez S.L."/>
            <person name="Kruys A."/>
            <person name="Hutchinson M.I."/>
            <person name="Powell A.J."/>
            <person name="Barry K."/>
            <person name="Miller A.N."/>
            <person name="Grigoriev I.V."/>
            <person name="Debuchy R."/>
            <person name="Gladieux P."/>
            <person name="Hiltunen Thoren M."/>
            <person name="Johannesson H."/>
        </authorList>
    </citation>
    <scope>NUCLEOTIDE SEQUENCE</scope>
    <source>
        <strain evidence="3">CBS 118394</strain>
    </source>
</reference>
<keyword evidence="4" id="KW-1185">Reference proteome</keyword>
<sequence>MDVLSQHNPEYVSLAWGAMKFLFVAVINHQKLLDSLAKGLAQIAGALPRMELAAFLYPTEMMKQALAEIYASIIFFLIRAHGWFKESRFSRAVHSITRPTELRYDDLLQEIEASTRQFDSLAMAASHAEQRDIHLLLLDVKQKLIEQQQLNASYHLNTHTMLSDLQFSQILTHLSNIPLEAPDKTLQSALFHRNRYSRSRGPKNQMAEFWRTPRFRNWGAANSSSLIMIQGTFALRVEIKGFLVSMVECVQNADAPILWALNPTPQQKTTPNSKVSVIDILKYLTAQALQLRKSVPEGTARAACARFQTATTEAEWVELLASSLAGQRQVYIVVDVELLSTDMDGRPSLPSVFWLLFNRLQQAMEGGAAPVIKVALASYGSVMFHAVDDTQKRDFVLPIRGSPSVKRPAPMGQSWRQMRSPTIPIGGGRGRNG</sequence>
<dbReference type="Proteomes" id="UP001283341">
    <property type="component" value="Unassembled WGS sequence"/>
</dbReference>
<reference evidence="3" key="2">
    <citation type="submission" date="2023-06" db="EMBL/GenBank/DDBJ databases">
        <authorList>
            <consortium name="Lawrence Berkeley National Laboratory"/>
            <person name="Haridas S."/>
            <person name="Hensen N."/>
            <person name="Bonometti L."/>
            <person name="Westerberg I."/>
            <person name="Brannstrom I.O."/>
            <person name="Guillou S."/>
            <person name="Cros-Aarteil S."/>
            <person name="Calhoun S."/>
            <person name="Kuo A."/>
            <person name="Mondo S."/>
            <person name="Pangilinan J."/>
            <person name="Riley R."/>
            <person name="Labutti K."/>
            <person name="Andreopoulos B."/>
            <person name="Lipzen A."/>
            <person name="Chen C."/>
            <person name="Yanf M."/>
            <person name="Daum C."/>
            <person name="Ng V."/>
            <person name="Clum A."/>
            <person name="Steindorff A."/>
            <person name="Ohm R."/>
            <person name="Martin F."/>
            <person name="Silar P."/>
            <person name="Natvig D."/>
            <person name="Lalanne C."/>
            <person name="Gautier V."/>
            <person name="Ament-Velasquez S.L."/>
            <person name="Kruys A."/>
            <person name="Hutchinson M.I."/>
            <person name="Powell A.J."/>
            <person name="Barry K."/>
            <person name="Miller A.N."/>
            <person name="Grigoriev I.V."/>
            <person name="Debuchy R."/>
            <person name="Gladieux P."/>
            <person name="Thoren M.H."/>
            <person name="Johannesson H."/>
        </authorList>
    </citation>
    <scope>NUCLEOTIDE SEQUENCE</scope>
    <source>
        <strain evidence="3">CBS 118394</strain>
    </source>
</reference>
<accession>A0AAE0HSL5</accession>
<comment type="caution">
    <text evidence="3">The sequence shown here is derived from an EMBL/GenBank/DDBJ whole genome shotgun (WGS) entry which is preliminary data.</text>
</comment>
<protein>
    <recommendedName>
        <fullName evidence="2">DUF7708 domain-containing protein</fullName>
    </recommendedName>
</protein>
<evidence type="ECO:0000313" key="4">
    <source>
        <dbReference type="Proteomes" id="UP001283341"/>
    </source>
</evidence>
<evidence type="ECO:0000259" key="2">
    <source>
        <dbReference type="Pfam" id="PF24809"/>
    </source>
</evidence>
<dbReference type="EMBL" id="JAUEDM010000009">
    <property type="protein sequence ID" value="KAK3312173.1"/>
    <property type="molecule type" value="Genomic_DNA"/>
</dbReference>
<proteinExistence type="predicted"/>
<dbReference type="AlphaFoldDB" id="A0AAE0HSL5"/>
<dbReference type="Pfam" id="PF24809">
    <property type="entry name" value="DUF7708"/>
    <property type="match status" value="1"/>
</dbReference>
<dbReference type="InterPro" id="IPR056125">
    <property type="entry name" value="DUF7708"/>
</dbReference>
<gene>
    <name evidence="3" type="ORF">B0H66DRAFT_395086</name>
</gene>
<organism evidence="3 4">
    <name type="scientific">Apodospora peruviana</name>
    <dbReference type="NCBI Taxonomy" id="516989"/>
    <lineage>
        <taxon>Eukaryota</taxon>
        <taxon>Fungi</taxon>
        <taxon>Dikarya</taxon>
        <taxon>Ascomycota</taxon>
        <taxon>Pezizomycotina</taxon>
        <taxon>Sordariomycetes</taxon>
        <taxon>Sordariomycetidae</taxon>
        <taxon>Sordariales</taxon>
        <taxon>Lasiosphaeriaceae</taxon>
        <taxon>Apodospora</taxon>
    </lineage>
</organism>